<accession>A0A857JIU8</accession>
<dbReference type="KEGG" id="pmes:FX988_02191"/>
<reference evidence="1 2" key="1">
    <citation type="submission" date="2019-12" db="EMBL/GenBank/DDBJ databases">
        <title>Genome sequencing and assembly of endphytes of Porphyra tenera.</title>
        <authorList>
            <person name="Park J.M."/>
            <person name="Shin R."/>
            <person name="Jo S.H."/>
        </authorList>
    </citation>
    <scope>NUCLEOTIDE SEQUENCE [LARGE SCALE GENOMIC DNA]</scope>
    <source>
        <strain evidence="1 2">GPM4</strain>
    </source>
</reference>
<protein>
    <recommendedName>
        <fullName evidence="3">DP-EP family protein</fullName>
    </recommendedName>
</protein>
<proteinExistence type="predicted"/>
<sequence length="131" mass="14767">MFPQIKRIKSRVLASQGCEPVVQFYDSEQKSWDEEVVLDFNRSGMAIFTLDTDDSADPYIFFGALQKTEDGCNPDTNWDFMINGAGNIICFNNDCQSAQDISVRLTLIQRGDDEFANAIISADPMIKNRPD</sequence>
<organism evidence="1 2">
    <name type="scientific">Paraglaciecola mesophila</name>
    <dbReference type="NCBI Taxonomy" id="197222"/>
    <lineage>
        <taxon>Bacteria</taxon>
        <taxon>Pseudomonadati</taxon>
        <taxon>Pseudomonadota</taxon>
        <taxon>Gammaproteobacteria</taxon>
        <taxon>Alteromonadales</taxon>
        <taxon>Alteromonadaceae</taxon>
        <taxon>Paraglaciecola</taxon>
    </lineage>
</organism>
<gene>
    <name evidence="1" type="ORF">FX988_02191</name>
</gene>
<name>A0A857JIU8_9ALTE</name>
<evidence type="ECO:0000313" key="2">
    <source>
        <dbReference type="Proteomes" id="UP000464524"/>
    </source>
</evidence>
<dbReference type="AlphaFoldDB" id="A0A857JIU8"/>
<dbReference type="Pfam" id="PF08985">
    <property type="entry name" value="DP-EP"/>
    <property type="match status" value="1"/>
</dbReference>
<dbReference type="EMBL" id="CP047656">
    <property type="protein sequence ID" value="QHJ11955.1"/>
    <property type="molecule type" value="Genomic_DNA"/>
</dbReference>
<dbReference type="Proteomes" id="UP000464524">
    <property type="component" value="Chromosome"/>
</dbReference>
<dbReference type="InterPro" id="IPR015078">
    <property type="entry name" value="DP-EP"/>
</dbReference>
<evidence type="ECO:0008006" key="3">
    <source>
        <dbReference type="Google" id="ProtNLM"/>
    </source>
</evidence>
<dbReference type="OrthoDB" id="6384934at2"/>
<dbReference type="RefSeq" id="WP_160179800.1">
    <property type="nucleotide sequence ID" value="NZ_CP047656.1"/>
</dbReference>
<evidence type="ECO:0000313" key="1">
    <source>
        <dbReference type="EMBL" id="QHJ11955.1"/>
    </source>
</evidence>
<keyword evidence="2" id="KW-1185">Reference proteome</keyword>